<organism evidence="4 5">
    <name type="scientific">Penaeus vannamei</name>
    <name type="common">Whiteleg shrimp</name>
    <name type="synonym">Litopenaeus vannamei</name>
    <dbReference type="NCBI Taxonomy" id="6689"/>
    <lineage>
        <taxon>Eukaryota</taxon>
        <taxon>Metazoa</taxon>
        <taxon>Ecdysozoa</taxon>
        <taxon>Arthropoda</taxon>
        <taxon>Crustacea</taxon>
        <taxon>Multicrustacea</taxon>
        <taxon>Malacostraca</taxon>
        <taxon>Eumalacostraca</taxon>
        <taxon>Eucarida</taxon>
        <taxon>Decapoda</taxon>
        <taxon>Dendrobranchiata</taxon>
        <taxon>Penaeoidea</taxon>
        <taxon>Penaeidae</taxon>
        <taxon>Penaeus</taxon>
    </lineage>
</organism>
<evidence type="ECO:0000256" key="2">
    <source>
        <dbReference type="SAM" id="Phobius"/>
    </source>
</evidence>
<dbReference type="AlphaFoldDB" id="A0A3R7PRW5"/>
<comment type="caution">
    <text evidence="4">The sequence shown here is derived from an EMBL/GenBank/DDBJ whole genome shotgun (WGS) entry which is preliminary data.</text>
</comment>
<feature type="signal peptide" evidence="3">
    <location>
        <begin position="1"/>
        <end position="19"/>
    </location>
</feature>
<reference evidence="4 5" key="1">
    <citation type="submission" date="2018-04" db="EMBL/GenBank/DDBJ databases">
        <authorList>
            <person name="Zhang X."/>
            <person name="Yuan J."/>
            <person name="Li F."/>
            <person name="Xiang J."/>
        </authorList>
    </citation>
    <scope>NUCLEOTIDE SEQUENCE [LARGE SCALE GENOMIC DNA]</scope>
    <source>
        <tissue evidence="4">Muscle</tissue>
    </source>
</reference>
<dbReference type="Proteomes" id="UP000283509">
    <property type="component" value="Unassembled WGS sequence"/>
</dbReference>
<evidence type="ECO:0000256" key="1">
    <source>
        <dbReference type="SAM" id="MobiDB-lite"/>
    </source>
</evidence>
<feature type="transmembrane region" description="Helical" evidence="2">
    <location>
        <begin position="597"/>
        <end position="624"/>
    </location>
</feature>
<feature type="transmembrane region" description="Helical" evidence="2">
    <location>
        <begin position="372"/>
        <end position="390"/>
    </location>
</feature>
<feature type="transmembrane region" description="Helical" evidence="2">
    <location>
        <begin position="469"/>
        <end position="493"/>
    </location>
</feature>
<feature type="transmembrane region" description="Helical" evidence="2">
    <location>
        <begin position="307"/>
        <end position="326"/>
    </location>
</feature>
<feature type="transmembrane region" description="Helical" evidence="2">
    <location>
        <begin position="187"/>
        <end position="207"/>
    </location>
</feature>
<feature type="transmembrane region" description="Helical" evidence="2">
    <location>
        <begin position="546"/>
        <end position="570"/>
    </location>
</feature>
<keyword evidence="2" id="KW-1133">Transmembrane helix</keyword>
<sequence length="633" mass="72303">MARTVRRSLAALLLSLATAIREFITSESSLTSDEWPRGDDEQIPPVIPRIGGDADDDDSRRMGCSNGFSSHPRKPTRSKKISASLPCSARGVSSRASRRNASARVPFDKKCNIQCNSSLPRTFWTLAGTPRRLPGTRNAFQKLRISSRIPAKASRGRSGGRVLHTAEDYAPSPTLFRNLNIYSSSSIFRVPFSPFLLSFLPFSLFLLSFLPFPFFLSFFLLSSIFLLSFPFYLLSSFPFPFFSSLLPFSDISLAYFLSFFFCLRLSHPLACLTKKPHLPFFVFPSPFFYFHPSLFHFPSFPLPFSTFLLSLFPFPFFFFPSSLFLISSFPFPFFFFPFLLFLFRVFSFFLLLPPPFPSFGVSYREASSIFRLSFSLFHLPFSVFLSRIFFSPSASAFPFFAMSYRETSSSIFRLSFSLFHLPFFPILSFLFRVFSFFLLLPLPFPSFAMSYREASSIFRLSFSLFSSSFLPYSVISFAYFLSISFCLCLSLLFMSYREASSIFRLSFSLFLLPFFPILSFLFRVFLSSPSASAFPSLPCSYREASSIFRLSFSLFFFLSSLSVISLAYFLSPSASPFPSFAMSYREASSIFRLPSPFFFFLLPYSVISLAYFLFSFCLLLSLLLPCLTEKPHG</sequence>
<accession>A0A3R7PRW5</accession>
<name>A0A3R7PRW5_PENVA</name>
<keyword evidence="5" id="KW-1185">Reference proteome</keyword>
<evidence type="ECO:0000256" key="3">
    <source>
        <dbReference type="SAM" id="SignalP"/>
    </source>
</evidence>
<keyword evidence="3" id="KW-0732">Signal</keyword>
<feature type="transmembrane region" description="Helical" evidence="2">
    <location>
        <begin position="505"/>
        <end position="526"/>
    </location>
</feature>
<feature type="transmembrane region" description="Helical" evidence="2">
    <location>
        <begin position="245"/>
        <end position="266"/>
    </location>
</feature>
<feature type="transmembrane region" description="Helical" evidence="2">
    <location>
        <begin position="411"/>
        <end position="440"/>
    </location>
</feature>
<dbReference type="EMBL" id="QCYY01001815">
    <property type="protein sequence ID" value="ROT75062.1"/>
    <property type="molecule type" value="Genomic_DNA"/>
</dbReference>
<keyword evidence="2" id="KW-0812">Transmembrane</keyword>
<feature type="transmembrane region" description="Helical" evidence="2">
    <location>
        <begin position="333"/>
        <end position="352"/>
    </location>
</feature>
<protein>
    <submittedName>
        <fullName evidence="4">Uncharacterized protein</fullName>
    </submittedName>
</protein>
<keyword evidence="2" id="KW-0472">Membrane</keyword>
<reference evidence="4 5" key="2">
    <citation type="submission" date="2019-01" db="EMBL/GenBank/DDBJ databases">
        <title>The decoding of complex shrimp genome reveals the adaptation for benthos swimmer, frequently molting mechanism and breeding impact on genome.</title>
        <authorList>
            <person name="Sun Y."/>
            <person name="Gao Y."/>
            <person name="Yu Y."/>
        </authorList>
    </citation>
    <scope>NUCLEOTIDE SEQUENCE [LARGE SCALE GENOMIC DNA]</scope>
    <source>
        <tissue evidence="4">Muscle</tissue>
    </source>
</reference>
<gene>
    <name evidence="4" type="ORF">C7M84_006428</name>
</gene>
<feature type="compositionally biased region" description="Basic residues" evidence="1">
    <location>
        <begin position="71"/>
        <end position="80"/>
    </location>
</feature>
<feature type="transmembrane region" description="Helical" evidence="2">
    <location>
        <begin position="214"/>
        <end position="233"/>
    </location>
</feature>
<evidence type="ECO:0000313" key="4">
    <source>
        <dbReference type="EMBL" id="ROT75062.1"/>
    </source>
</evidence>
<feature type="chain" id="PRO_5018701065" evidence="3">
    <location>
        <begin position="20"/>
        <end position="633"/>
    </location>
</feature>
<feature type="region of interest" description="Disordered" evidence="1">
    <location>
        <begin position="30"/>
        <end position="85"/>
    </location>
</feature>
<proteinExistence type="predicted"/>
<evidence type="ECO:0000313" key="5">
    <source>
        <dbReference type="Proteomes" id="UP000283509"/>
    </source>
</evidence>